<name>A0ABW4F6C1_9PSEU</name>
<reference evidence="2" key="1">
    <citation type="journal article" date="2019" name="Int. J. Syst. Evol. Microbiol.">
        <title>The Global Catalogue of Microorganisms (GCM) 10K type strain sequencing project: providing services to taxonomists for standard genome sequencing and annotation.</title>
        <authorList>
            <consortium name="The Broad Institute Genomics Platform"/>
            <consortium name="The Broad Institute Genome Sequencing Center for Infectious Disease"/>
            <person name="Wu L."/>
            <person name="Ma J."/>
        </authorList>
    </citation>
    <scope>NUCLEOTIDE SEQUENCE [LARGE SCALE GENOMIC DNA]</scope>
    <source>
        <strain evidence="2">CCM 7043</strain>
    </source>
</reference>
<keyword evidence="2" id="KW-1185">Reference proteome</keyword>
<gene>
    <name evidence="1" type="ORF">ACFSJD_35980</name>
</gene>
<organism evidence="1 2">
    <name type="scientific">Pseudonocardia yunnanensis</name>
    <dbReference type="NCBI Taxonomy" id="58107"/>
    <lineage>
        <taxon>Bacteria</taxon>
        <taxon>Bacillati</taxon>
        <taxon>Actinomycetota</taxon>
        <taxon>Actinomycetes</taxon>
        <taxon>Pseudonocardiales</taxon>
        <taxon>Pseudonocardiaceae</taxon>
        <taxon>Pseudonocardia</taxon>
    </lineage>
</organism>
<proteinExistence type="predicted"/>
<protein>
    <recommendedName>
        <fullName evidence="3">MFS transporter</fullName>
    </recommendedName>
</protein>
<comment type="caution">
    <text evidence="1">The sequence shown here is derived from an EMBL/GenBank/DDBJ whole genome shotgun (WGS) entry which is preliminary data.</text>
</comment>
<sequence length="106" mass="10917">MFEPQHRYSGAAFAFAVGAVLGGGFAPLVATALQTSTGTSLSVSLHMVGTANMSGVTLFPDPLGDRIPDPDRVPAADARGSPLPSSRSVTLVCRSAPWTHAGCHLR</sequence>
<dbReference type="EMBL" id="JBHUCO010000054">
    <property type="protein sequence ID" value="MFD1522934.1"/>
    <property type="molecule type" value="Genomic_DNA"/>
</dbReference>
<accession>A0ABW4F6C1</accession>
<evidence type="ECO:0000313" key="1">
    <source>
        <dbReference type="EMBL" id="MFD1522934.1"/>
    </source>
</evidence>
<dbReference type="RefSeq" id="WP_344724984.1">
    <property type="nucleotide sequence ID" value="NZ_BAAAUS010000028.1"/>
</dbReference>
<evidence type="ECO:0008006" key="3">
    <source>
        <dbReference type="Google" id="ProtNLM"/>
    </source>
</evidence>
<dbReference type="Proteomes" id="UP001597114">
    <property type="component" value="Unassembled WGS sequence"/>
</dbReference>
<evidence type="ECO:0000313" key="2">
    <source>
        <dbReference type="Proteomes" id="UP001597114"/>
    </source>
</evidence>